<dbReference type="Proteomes" id="UP000655523">
    <property type="component" value="Unassembled WGS sequence"/>
</dbReference>
<reference evidence="1 2" key="1">
    <citation type="submission" date="2019-11" db="EMBL/GenBank/DDBJ databases">
        <title>Metabolism of dissolved organic matter in forest soils.</title>
        <authorList>
            <person name="Cyle K.T."/>
            <person name="Wilhelm R.C."/>
            <person name="Martinez C.E."/>
        </authorList>
    </citation>
    <scope>NUCLEOTIDE SEQUENCE [LARGE SCALE GENOMIC DNA]</scope>
    <source>
        <strain evidence="1 2">5N</strain>
    </source>
</reference>
<name>A0A972P0M5_9BURK</name>
<evidence type="ECO:0000313" key="1">
    <source>
        <dbReference type="EMBL" id="NPT62362.1"/>
    </source>
</evidence>
<keyword evidence="2" id="KW-1185">Reference proteome</keyword>
<organism evidence="1 2">
    <name type="scientific">Paraburkholderia elongata</name>
    <dbReference type="NCBI Taxonomy" id="2675747"/>
    <lineage>
        <taxon>Bacteria</taxon>
        <taxon>Pseudomonadati</taxon>
        <taxon>Pseudomonadota</taxon>
        <taxon>Betaproteobacteria</taxon>
        <taxon>Burkholderiales</taxon>
        <taxon>Burkholderiaceae</taxon>
        <taxon>Paraburkholderia</taxon>
    </lineage>
</organism>
<protein>
    <submittedName>
        <fullName evidence="1">Uncharacterized protein</fullName>
    </submittedName>
</protein>
<dbReference type="RefSeq" id="WP_172178817.1">
    <property type="nucleotide sequence ID" value="NZ_WOEZ01000316.1"/>
</dbReference>
<dbReference type="AlphaFoldDB" id="A0A972P0M5"/>
<gene>
    <name evidence="1" type="ORF">GNZ13_49630</name>
</gene>
<sequence length="62" mass="6665">MRLIIEARLADGDSDTVNDGDGVLAVVERPDCSLAQLGLTLAEGRSLLARVQAELVSKQVEW</sequence>
<dbReference type="EMBL" id="WOEZ01000316">
    <property type="protein sequence ID" value="NPT62362.1"/>
    <property type="molecule type" value="Genomic_DNA"/>
</dbReference>
<proteinExistence type="predicted"/>
<comment type="caution">
    <text evidence="1">The sequence shown here is derived from an EMBL/GenBank/DDBJ whole genome shotgun (WGS) entry which is preliminary data.</text>
</comment>
<accession>A0A972P0M5</accession>
<evidence type="ECO:0000313" key="2">
    <source>
        <dbReference type="Proteomes" id="UP000655523"/>
    </source>
</evidence>